<organism evidence="1">
    <name type="scientific">Eucalyptus grandis</name>
    <name type="common">Flooded gum</name>
    <dbReference type="NCBI Taxonomy" id="71139"/>
    <lineage>
        <taxon>Eukaryota</taxon>
        <taxon>Viridiplantae</taxon>
        <taxon>Streptophyta</taxon>
        <taxon>Embryophyta</taxon>
        <taxon>Tracheophyta</taxon>
        <taxon>Spermatophyta</taxon>
        <taxon>Magnoliopsida</taxon>
        <taxon>eudicotyledons</taxon>
        <taxon>Gunneridae</taxon>
        <taxon>Pentapetalae</taxon>
        <taxon>rosids</taxon>
        <taxon>malvids</taxon>
        <taxon>Myrtales</taxon>
        <taxon>Myrtaceae</taxon>
        <taxon>Myrtoideae</taxon>
        <taxon>Eucalypteae</taxon>
        <taxon>Eucalyptus</taxon>
    </lineage>
</organism>
<dbReference type="AlphaFoldDB" id="A0A059CUM2"/>
<name>A0A059CUM2_EUCGR</name>
<reference evidence="1" key="1">
    <citation type="submission" date="2013-07" db="EMBL/GenBank/DDBJ databases">
        <title>The genome of Eucalyptus grandis.</title>
        <authorList>
            <person name="Schmutz J."/>
            <person name="Hayes R."/>
            <person name="Myburg A."/>
            <person name="Tuskan G."/>
            <person name="Grattapaglia D."/>
            <person name="Rokhsar D.S."/>
        </authorList>
    </citation>
    <scope>NUCLEOTIDE SEQUENCE</scope>
    <source>
        <tissue evidence="1">Leaf extractions</tissue>
    </source>
</reference>
<gene>
    <name evidence="1" type="ORF">EUGRSUZ_C03227</name>
</gene>
<dbReference type="Gramene" id="KCW81871">
    <property type="protein sequence ID" value="KCW81871"/>
    <property type="gene ID" value="EUGRSUZ_C03227"/>
</dbReference>
<dbReference type="EMBL" id="KK198755">
    <property type="protein sequence ID" value="KCW81871.1"/>
    <property type="molecule type" value="Genomic_DNA"/>
</dbReference>
<proteinExistence type="predicted"/>
<protein>
    <submittedName>
        <fullName evidence="1">Uncharacterized protein</fullName>
    </submittedName>
</protein>
<evidence type="ECO:0000313" key="1">
    <source>
        <dbReference type="EMBL" id="KCW81871.1"/>
    </source>
</evidence>
<dbReference type="InParanoid" id="A0A059CUM2"/>
<accession>A0A059CUM2</accession>
<sequence>MGRFSIIFLELPISHAFYYKVHMPNMPLENLVFLTKMSYWKANRTSSRSFILIRMSILNSKLKNYDLSF</sequence>